<feature type="domain" description="GB1/RHD3-type G" evidence="6">
    <location>
        <begin position="33"/>
        <end position="277"/>
    </location>
</feature>
<dbReference type="Gene3D" id="3.40.50.300">
    <property type="entry name" value="P-loop containing nucleotide triphosphate hydrolases"/>
    <property type="match status" value="1"/>
</dbReference>
<evidence type="ECO:0000313" key="7">
    <source>
        <dbReference type="EnsemblMetazoa" id="SMAR010663-PA"/>
    </source>
</evidence>
<keyword evidence="8" id="KW-1185">Reference proteome</keyword>
<evidence type="ECO:0000256" key="5">
    <source>
        <dbReference type="SAM" id="Coils"/>
    </source>
</evidence>
<organism evidence="7 8">
    <name type="scientific">Strigamia maritima</name>
    <name type="common">European centipede</name>
    <name type="synonym">Geophilus maritimus</name>
    <dbReference type="NCBI Taxonomy" id="126957"/>
    <lineage>
        <taxon>Eukaryota</taxon>
        <taxon>Metazoa</taxon>
        <taxon>Ecdysozoa</taxon>
        <taxon>Arthropoda</taxon>
        <taxon>Myriapoda</taxon>
        <taxon>Chilopoda</taxon>
        <taxon>Pleurostigmophora</taxon>
        <taxon>Geophilomorpha</taxon>
        <taxon>Linotaeniidae</taxon>
        <taxon>Strigamia</taxon>
    </lineage>
</organism>
<evidence type="ECO:0000313" key="8">
    <source>
        <dbReference type="Proteomes" id="UP000014500"/>
    </source>
</evidence>
<dbReference type="PhylomeDB" id="T1JAA3"/>
<dbReference type="Gene3D" id="1.20.1000.10">
    <property type="entry name" value="Guanylate-binding protein, C-terminal domain"/>
    <property type="match status" value="1"/>
</dbReference>
<evidence type="ECO:0000256" key="4">
    <source>
        <dbReference type="PROSITE-ProRule" id="PRU01052"/>
    </source>
</evidence>
<evidence type="ECO:0000256" key="3">
    <source>
        <dbReference type="ARBA" id="ARBA00023134"/>
    </source>
</evidence>
<dbReference type="SUPFAM" id="SSF52540">
    <property type="entry name" value="P-loop containing nucleoside triphosphate hydrolases"/>
    <property type="match status" value="1"/>
</dbReference>
<dbReference type="InterPro" id="IPR027417">
    <property type="entry name" value="P-loop_NTPase"/>
</dbReference>
<keyword evidence="2" id="KW-0378">Hydrolase</keyword>
<name>T1JAA3_STRMM</name>
<proteinExistence type="inferred from homology"/>
<dbReference type="GO" id="GO:0003924">
    <property type="term" value="F:GTPase activity"/>
    <property type="evidence" value="ECO:0007669"/>
    <property type="project" value="InterPro"/>
</dbReference>
<evidence type="ECO:0000256" key="1">
    <source>
        <dbReference type="ARBA" id="ARBA00022741"/>
    </source>
</evidence>
<dbReference type="InterPro" id="IPR003191">
    <property type="entry name" value="Guanylate-bd/ATL_C"/>
</dbReference>
<comment type="similarity">
    <text evidence="4">Belongs to the TRAFAC class dynamin-like GTPase superfamily. GB1/RHD3 GTPase family.</text>
</comment>
<reference evidence="8" key="1">
    <citation type="submission" date="2011-05" db="EMBL/GenBank/DDBJ databases">
        <authorList>
            <person name="Richards S.R."/>
            <person name="Qu J."/>
            <person name="Jiang H."/>
            <person name="Jhangiani S.N."/>
            <person name="Agravi P."/>
            <person name="Goodspeed R."/>
            <person name="Gross S."/>
            <person name="Mandapat C."/>
            <person name="Jackson L."/>
            <person name="Mathew T."/>
            <person name="Pu L."/>
            <person name="Thornton R."/>
            <person name="Saada N."/>
            <person name="Wilczek-Boney K.B."/>
            <person name="Lee S."/>
            <person name="Kovar C."/>
            <person name="Wu Y."/>
            <person name="Scherer S.E."/>
            <person name="Worley K.C."/>
            <person name="Muzny D.M."/>
            <person name="Gibbs R."/>
        </authorList>
    </citation>
    <scope>NUCLEOTIDE SEQUENCE</scope>
    <source>
        <strain evidence="8">Brora</strain>
    </source>
</reference>
<dbReference type="GO" id="GO:0005525">
    <property type="term" value="F:GTP binding"/>
    <property type="evidence" value="ECO:0007669"/>
    <property type="project" value="UniProtKB-KW"/>
</dbReference>
<dbReference type="OMA" id="MQSDNFC"/>
<accession>T1JAA3</accession>
<feature type="coiled-coil region" evidence="5">
    <location>
        <begin position="515"/>
        <end position="580"/>
    </location>
</feature>
<dbReference type="EMBL" id="JH431987">
    <property type="status" value="NOT_ANNOTATED_CDS"/>
    <property type="molecule type" value="Genomic_DNA"/>
</dbReference>
<dbReference type="AlphaFoldDB" id="T1JAA3"/>
<dbReference type="eggNOG" id="KOG2037">
    <property type="taxonomic scope" value="Eukaryota"/>
</dbReference>
<dbReference type="EnsemblMetazoa" id="SMAR010663-RA">
    <property type="protein sequence ID" value="SMAR010663-PA"/>
    <property type="gene ID" value="SMAR010663"/>
</dbReference>
<protein>
    <recommendedName>
        <fullName evidence="6">GB1/RHD3-type G domain-containing protein</fullName>
    </recommendedName>
</protein>
<dbReference type="InterPro" id="IPR036543">
    <property type="entry name" value="Guanylate-bd_C_sf"/>
</dbReference>
<evidence type="ECO:0000259" key="6">
    <source>
        <dbReference type="PROSITE" id="PS51715"/>
    </source>
</evidence>
<dbReference type="Pfam" id="PF02263">
    <property type="entry name" value="GBP"/>
    <property type="match status" value="1"/>
</dbReference>
<keyword evidence="5" id="KW-0175">Coiled coil</keyword>
<dbReference type="FunFam" id="3.40.50.300:FF:000422">
    <property type="entry name" value="Guanylate-binding protein 1"/>
    <property type="match status" value="1"/>
</dbReference>
<dbReference type="CDD" id="cd01851">
    <property type="entry name" value="GBP"/>
    <property type="match status" value="1"/>
</dbReference>
<dbReference type="Proteomes" id="UP000014500">
    <property type="component" value="Unassembled WGS sequence"/>
</dbReference>
<reference evidence="7" key="2">
    <citation type="submission" date="2015-02" db="UniProtKB">
        <authorList>
            <consortium name="EnsemblMetazoa"/>
        </authorList>
    </citation>
    <scope>IDENTIFICATION</scope>
</reference>
<keyword evidence="3" id="KW-0342">GTP-binding</keyword>
<dbReference type="Pfam" id="PF02841">
    <property type="entry name" value="GBP_C"/>
    <property type="match status" value="1"/>
</dbReference>
<dbReference type="PROSITE" id="PS51715">
    <property type="entry name" value="G_GB1_RHD3"/>
    <property type="match status" value="1"/>
</dbReference>
<dbReference type="InterPro" id="IPR015894">
    <property type="entry name" value="Guanylate-bd_N"/>
</dbReference>
<dbReference type="InterPro" id="IPR030386">
    <property type="entry name" value="G_GB1_RHD3_dom"/>
</dbReference>
<dbReference type="HOGENOM" id="CLU_018608_2_2_1"/>
<keyword evidence="1" id="KW-0547">Nucleotide-binding</keyword>
<evidence type="ECO:0000256" key="2">
    <source>
        <dbReference type="ARBA" id="ARBA00022801"/>
    </source>
</evidence>
<sequence>MSNWEKPRLWIESREDDSLNVVPETAFLLQQITQPVVVVAVAGLYRTGKSYIMNRLANQKLGFDLGPTVQAQTKGIWIWCLTHPVRHNHCLVLIDTEGLSDPEKGNEKNDVSIFSLAVLLSSTFIFNILGKLDQKMIDDLYLVTQLTENIKVKSNQKESEDSNLNDFTEFLPAFVVAVRDFTLDLRLDGRPVSANDYFNHILNLKPGEGRKAFDYNLPRQAIRNAFKSHYCFTFTRPVQDEKMFSLLADNQLSEADLSPEFMRQSNEFCHYIYSTSSTKTLKRGQTVNGRVLSTLATEYVHAINSGAVPCIESTVTRVAERENDRVIEESIGHYETVMNALELPVDVAEIECKHKLGSKKATDHFKAHVIFDDNSSFLKTFVNKITNRFEQILNQNAEVSVVKCTEIINQLHEKIIVDKINRKEYARAGGYEEYCADVTRLLDEYNNAPAKGVKSDEVCHKFLKEKDAERNVIMHADKQMSEKDKEHEKIMNEKKMVEMEKLAADEEIGALKSHNEMLQKDYEEQMKKVKEEFEKQQHERNIEMEDLIEKRLEEKERLLREGFEKKANAMNEEIESLKKQKRGKSFIMDLIDGVERVVGMAPQLIMVKKAFKSKTPK</sequence>
<dbReference type="PANTHER" id="PTHR10751">
    <property type="entry name" value="GUANYLATE BINDING PROTEIN"/>
    <property type="match status" value="1"/>
</dbReference>
<dbReference type="SUPFAM" id="SSF48340">
    <property type="entry name" value="Interferon-induced guanylate-binding protein 1 (GBP1), C-terminal domain"/>
    <property type="match status" value="1"/>
</dbReference>